<organism evidence="5 6">
    <name type="scientific">Lojkania enalia</name>
    <dbReference type="NCBI Taxonomy" id="147567"/>
    <lineage>
        <taxon>Eukaryota</taxon>
        <taxon>Fungi</taxon>
        <taxon>Dikarya</taxon>
        <taxon>Ascomycota</taxon>
        <taxon>Pezizomycotina</taxon>
        <taxon>Dothideomycetes</taxon>
        <taxon>Pleosporomycetidae</taxon>
        <taxon>Pleosporales</taxon>
        <taxon>Pleosporales incertae sedis</taxon>
        <taxon>Lojkania</taxon>
    </lineage>
</organism>
<dbReference type="Pfam" id="PF13561">
    <property type="entry name" value="adh_short_C2"/>
    <property type="match status" value="1"/>
</dbReference>
<name>A0A9P4KFB5_9PLEO</name>
<dbReference type="GO" id="GO:0016491">
    <property type="term" value="F:oxidoreductase activity"/>
    <property type="evidence" value="ECO:0007669"/>
    <property type="project" value="UniProtKB-KW"/>
</dbReference>
<feature type="domain" description="Ketoreductase" evidence="4">
    <location>
        <begin position="7"/>
        <end position="190"/>
    </location>
</feature>
<keyword evidence="6" id="KW-1185">Reference proteome</keyword>
<evidence type="ECO:0000313" key="6">
    <source>
        <dbReference type="Proteomes" id="UP000800093"/>
    </source>
</evidence>
<dbReference type="Gene3D" id="3.40.50.720">
    <property type="entry name" value="NAD(P)-binding Rossmann-like Domain"/>
    <property type="match status" value="1"/>
</dbReference>
<accession>A0A9P4KFB5</accession>
<reference evidence="6" key="1">
    <citation type="journal article" date="2020" name="Stud. Mycol.">
        <title>101 Dothideomycetes genomes: A test case for predicting lifestyles and emergence of pathogens.</title>
        <authorList>
            <person name="Haridas S."/>
            <person name="Albert R."/>
            <person name="Binder M."/>
            <person name="Bloem J."/>
            <person name="LaButti K."/>
            <person name="Salamov A."/>
            <person name="Andreopoulos B."/>
            <person name="Baker S."/>
            <person name="Barry K."/>
            <person name="Bills G."/>
            <person name="Bluhm B."/>
            <person name="Cannon C."/>
            <person name="Castanera R."/>
            <person name="Culley D."/>
            <person name="Daum C."/>
            <person name="Ezra D."/>
            <person name="Gonzalez J."/>
            <person name="Henrissat B."/>
            <person name="Kuo A."/>
            <person name="Liang C."/>
            <person name="Lipzen A."/>
            <person name="Lutzoni F."/>
            <person name="Magnuson J."/>
            <person name="Mondo S."/>
            <person name="Nolan M."/>
            <person name="Ohm R."/>
            <person name="Pangilinan J."/>
            <person name="Park H.-J."/>
            <person name="Ramirez L."/>
            <person name="Alfaro M."/>
            <person name="Sun H."/>
            <person name="Tritt A."/>
            <person name="Yoshinaga Y."/>
            <person name="Zwiers L.-H."/>
            <person name="Turgeon B."/>
            <person name="Goodwin S."/>
            <person name="Spatafora J."/>
            <person name="Crous P."/>
            <person name="Grigoriev I."/>
        </authorList>
    </citation>
    <scope>NUCLEOTIDE SEQUENCE [LARGE SCALE GENOMIC DNA]</scope>
    <source>
        <strain evidence="6">CBS 304.66</strain>
    </source>
</reference>
<protein>
    <submittedName>
        <fullName evidence="5">Dehydrogenase with different specificitie</fullName>
    </submittedName>
</protein>
<evidence type="ECO:0000256" key="2">
    <source>
        <dbReference type="ARBA" id="ARBA00022857"/>
    </source>
</evidence>
<dbReference type="InterPro" id="IPR057326">
    <property type="entry name" value="KR_dom"/>
</dbReference>
<keyword evidence="2" id="KW-0521">NADP</keyword>
<dbReference type="PANTHER" id="PTHR43639">
    <property type="entry name" value="OXIDOREDUCTASE, SHORT-CHAIN DEHYDROGENASE/REDUCTASE FAMILY (AFU_ORTHOLOGUE AFUA_5G02870)"/>
    <property type="match status" value="1"/>
</dbReference>
<dbReference type="AlphaFoldDB" id="A0A9P4KFB5"/>
<dbReference type="Proteomes" id="UP000800093">
    <property type="component" value="Unassembled WGS sequence"/>
</dbReference>
<gene>
    <name evidence="5" type="ORF">CC78DRAFT_65119</name>
</gene>
<dbReference type="FunFam" id="3.40.50.720:FF:000374">
    <property type="entry name" value="3-oxoacyl-(Acyl-carrier-protein) reductase"/>
    <property type="match status" value="1"/>
</dbReference>
<dbReference type="OrthoDB" id="47007at2759"/>
<dbReference type="PROSITE" id="PS00061">
    <property type="entry name" value="ADH_SHORT"/>
    <property type="match status" value="1"/>
</dbReference>
<comment type="similarity">
    <text evidence="1">Belongs to the short-chain dehydrogenases/reductases (SDR) family.</text>
</comment>
<evidence type="ECO:0000259" key="4">
    <source>
        <dbReference type="SMART" id="SM00822"/>
    </source>
</evidence>
<dbReference type="InterPro" id="IPR020904">
    <property type="entry name" value="Sc_DH/Rdtase_CS"/>
</dbReference>
<sequence length="253" mass="26289">MSQLQGKVAIVTGSSRGLGAMMAFELAQRGANVTIVYTSPKSEAKANELASKIAALSNGSQATVVQADLGVIDAGERIVAATRAAFGDFIDILVNNAGVLFEKPLLETTPEDYAAIFDVNVRGPLLLTKAVVPYLRAPGRIINVSSVGARIGMASLAMYAASKAGLEGMSRCLAAELGDAGHTVNSIEPGPTESDMLDDVPKDLADLQRKMTPVGHRFGRADEVAQVVAWLAGQESGWVSGQAISASGGFLML</sequence>
<comment type="caution">
    <text evidence="5">The sequence shown here is derived from an EMBL/GenBank/DDBJ whole genome shotgun (WGS) entry which is preliminary data.</text>
</comment>
<dbReference type="InterPro" id="IPR002347">
    <property type="entry name" value="SDR_fam"/>
</dbReference>
<dbReference type="SMART" id="SM00822">
    <property type="entry name" value="PKS_KR"/>
    <property type="match status" value="1"/>
</dbReference>
<dbReference type="PANTHER" id="PTHR43639:SF1">
    <property type="entry name" value="SHORT-CHAIN DEHYDROGENASE_REDUCTASE FAMILY PROTEIN"/>
    <property type="match status" value="1"/>
</dbReference>
<evidence type="ECO:0000256" key="3">
    <source>
        <dbReference type="ARBA" id="ARBA00023002"/>
    </source>
</evidence>
<dbReference type="InterPro" id="IPR036291">
    <property type="entry name" value="NAD(P)-bd_dom_sf"/>
</dbReference>
<evidence type="ECO:0000256" key="1">
    <source>
        <dbReference type="ARBA" id="ARBA00006484"/>
    </source>
</evidence>
<evidence type="ECO:0000313" key="5">
    <source>
        <dbReference type="EMBL" id="KAF2267668.1"/>
    </source>
</evidence>
<dbReference type="SUPFAM" id="SSF51735">
    <property type="entry name" value="NAD(P)-binding Rossmann-fold domains"/>
    <property type="match status" value="1"/>
</dbReference>
<proteinExistence type="inferred from homology"/>
<keyword evidence="3" id="KW-0560">Oxidoreductase</keyword>
<dbReference type="EMBL" id="ML986590">
    <property type="protein sequence ID" value="KAF2267668.1"/>
    <property type="molecule type" value="Genomic_DNA"/>
</dbReference>
<dbReference type="PRINTS" id="PR00081">
    <property type="entry name" value="GDHRDH"/>
</dbReference>
<dbReference type="PRINTS" id="PR00080">
    <property type="entry name" value="SDRFAMILY"/>
</dbReference>